<dbReference type="Proteomes" id="UP000248066">
    <property type="component" value="Unassembled WGS sequence"/>
</dbReference>
<evidence type="ECO:0008006" key="3">
    <source>
        <dbReference type="Google" id="ProtNLM"/>
    </source>
</evidence>
<evidence type="ECO:0000313" key="1">
    <source>
        <dbReference type="EMBL" id="PYZ96931.1"/>
    </source>
</evidence>
<reference evidence="1 2" key="1">
    <citation type="submission" date="2017-10" db="EMBL/GenBank/DDBJ databases">
        <title>Bacillus sp. nov., a halophilic bacterium isolated from a Yangshapao Lake.</title>
        <authorList>
            <person name="Wang H."/>
        </authorList>
    </citation>
    <scope>NUCLEOTIDE SEQUENCE [LARGE SCALE GENOMIC DNA]</scope>
    <source>
        <strain evidence="1 2">YSP-3</strain>
    </source>
</reference>
<dbReference type="OrthoDB" id="2352834at2"/>
<organism evidence="1 2">
    <name type="scientific">Alteribacter lacisalsi</name>
    <dbReference type="NCBI Taxonomy" id="2045244"/>
    <lineage>
        <taxon>Bacteria</taxon>
        <taxon>Bacillati</taxon>
        <taxon>Bacillota</taxon>
        <taxon>Bacilli</taxon>
        <taxon>Bacillales</taxon>
        <taxon>Bacillaceae</taxon>
        <taxon>Alteribacter</taxon>
    </lineage>
</organism>
<evidence type="ECO:0000313" key="2">
    <source>
        <dbReference type="Proteomes" id="UP000248066"/>
    </source>
</evidence>
<accession>A0A2W0H7H4</accession>
<proteinExistence type="predicted"/>
<protein>
    <recommendedName>
        <fullName evidence="3">DUF3939 domain-containing protein</fullName>
    </recommendedName>
</protein>
<dbReference type="RefSeq" id="WP_110520871.1">
    <property type="nucleotide sequence ID" value="NZ_PDOF01000002.1"/>
</dbReference>
<name>A0A2W0H7H4_9BACI</name>
<dbReference type="InterPro" id="IPR025071">
    <property type="entry name" value="DUF3939"/>
</dbReference>
<sequence length="153" mass="18399">MWFKKRKGGNNRNEMKEPEIREVSIDEMRQAVNAYAKQLNPAISLRTIVKDNNEIDCHLLYEQLKCKPDKPFYMSKETFEIFEDPDYPRWIDQCQVACDQFYLDTGNEPVAEDDPRRKVSIYKIKDYLREEPPIDLYLHPQDRMVTHREPEKK</sequence>
<gene>
    <name evidence="1" type="ORF">CR205_14755</name>
</gene>
<keyword evidence="2" id="KW-1185">Reference proteome</keyword>
<comment type="caution">
    <text evidence="1">The sequence shown here is derived from an EMBL/GenBank/DDBJ whole genome shotgun (WGS) entry which is preliminary data.</text>
</comment>
<dbReference type="EMBL" id="PDOF01000002">
    <property type="protein sequence ID" value="PYZ96931.1"/>
    <property type="molecule type" value="Genomic_DNA"/>
</dbReference>
<dbReference type="Pfam" id="PF13075">
    <property type="entry name" value="DUF3939"/>
    <property type="match status" value="1"/>
</dbReference>
<dbReference type="AlphaFoldDB" id="A0A2W0H7H4"/>